<evidence type="ECO:0000313" key="9">
    <source>
        <dbReference type="EMBL" id="TNM44156.1"/>
    </source>
</evidence>
<dbReference type="SUPFAM" id="SSF52172">
    <property type="entry name" value="CheY-like"/>
    <property type="match status" value="1"/>
</dbReference>
<keyword evidence="1 5" id="KW-0597">Phosphoprotein</keyword>
<keyword evidence="4" id="KW-0804">Transcription</keyword>
<dbReference type="SUPFAM" id="SSF46894">
    <property type="entry name" value="C-terminal effector domain of the bipartite response regulators"/>
    <property type="match status" value="1"/>
</dbReference>
<keyword evidence="2" id="KW-0805">Transcription regulation</keyword>
<feature type="domain" description="Response regulatory" evidence="8">
    <location>
        <begin position="12"/>
        <end position="128"/>
    </location>
</feature>
<evidence type="ECO:0000259" key="8">
    <source>
        <dbReference type="PROSITE" id="PS50110"/>
    </source>
</evidence>
<gene>
    <name evidence="9" type="ORF">FHP29_05450</name>
</gene>
<name>A0A5C4W965_9ACTN</name>
<evidence type="ECO:0000256" key="3">
    <source>
        <dbReference type="ARBA" id="ARBA00023125"/>
    </source>
</evidence>
<dbReference type="RefSeq" id="WP_139621837.1">
    <property type="nucleotide sequence ID" value="NZ_VDMP01000018.1"/>
</dbReference>
<accession>A0A5C4W965</accession>
<evidence type="ECO:0000256" key="1">
    <source>
        <dbReference type="ARBA" id="ARBA00022553"/>
    </source>
</evidence>
<dbReference type="CDD" id="cd17535">
    <property type="entry name" value="REC_NarL-like"/>
    <property type="match status" value="1"/>
</dbReference>
<feature type="modified residue" description="4-aspartylphosphate" evidence="5">
    <location>
        <position position="63"/>
    </location>
</feature>
<dbReference type="GO" id="GO:0006355">
    <property type="term" value="P:regulation of DNA-templated transcription"/>
    <property type="evidence" value="ECO:0007669"/>
    <property type="project" value="InterPro"/>
</dbReference>
<dbReference type="InterPro" id="IPR016032">
    <property type="entry name" value="Sig_transdc_resp-reg_C-effctor"/>
</dbReference>
<dbReference type="GO" id="GO:0003677">
    <property type="term" value="F:DNA binding"/>
    <property type="evidence" value="ECO:0007669"/>
    <property type="project" value="UniProtKB-KW"/>
</dbReference>
<proteinExistence type="predicted"/>
<dbReference type="AlphaFoldDB" id="A0A5C4W965"/>
<dbReference type="GO" id="GO:0000160">
    <property type="term" value="P:phosphorelay signal transduction system"/>
    <property type="evidence" value="ECO:0007669"/>
    <property type="project" value="InterPro"/>
</dbReference>
<comment type="caution">
    <text evidence="9">The sequence shown here is derived from an EMBL/GenBank/DDBJ whole genome shotgun (WGS) entry which is preliminary data.</text>
</comment>
<evidence type="ECO:0000313" key="10">
    <source>
        <dbReference type="Proteomes" id="UP000313231"/>
    </source>
</evidence>
<dbReference type="InterPro" id="IPR000792">
    <property type="entry name" value="Tscrpt_reg_LuxR_C"/>
</dbReference>
<dbReference type="Proteomes" id="UP000313231">
    <property type="component" value="Unassembled WGS sequence"/>
</dbReference>
<keyword evidence="3" id="KW-0238">DNA-binding</keyword>
<dbReference type="CDD" id="cd06170">
    <property type="entry name" value="LuxR_C_like"/>
    <property type="match status" value="1"/>
</dbReference>
<dbReference type="InterPro" id="IPR039420">
    <property type="entry name" value="WalR-like"/>
</dbReference>
<evidence type="ECO:0000256" key="4">
    <source>
        <dbReference type="ARBA" id="ARBA00023163"/>
    </source>
</evidence>
<dbReference type="PANTHER" id="PTHR43214:SF24">
    <property type="entry name" value="TRANSCRIPTIONAL REGULATORY PROTEIN NARL-RELATED"/>
    <property type="match status" value="1"/>
</dbReference>
<keyword evidence="10" id="KW-1185">Reference proteome</keyword>
<evidence type="ECO:0000259" key="7">
    <source>
        <dbReference type="PROSITE" id="PS50043"/>
    </source>
</evidence>
<dbReference type="EMBL" id="VDMP01000018">
    <property type="protein sequence ID" value="TNM44156.1"/>
    <property type="molecule type" value="Genomic_DNA"/>
</dbReference>
<reference evidence="9 10" key="1">
    <citation type="journal article" date="2016" name="Int. J. Syst. Evol. Microbiol.">
        <title>Nocardioides albidus sp. nov., an actinobacterium isolated from garden soil.</title>
        <authorList>
            <person name="Singh H."/>
            <person name="Du J."/>
            <person name="Trinh H."/>
            <person name="Won K."/>
            <person name="Yang J.E."/>
            <person name="Yin C."/>
            <person name="Kook M."/>
            <person name="Yi T.H."/>
        </authorList>
    </citation>
    <scope>NUCLEOTIDE SEQUENCE [LARGE SCALE GENOMIC DNA]</scope>
    <source>
        <strain evidence="9 10">CCTCC AB 2015297</strain>
    </source>
</reference>
<dbReference type="SMART" id="SM00421">
    <property type="entry name" value="HTH_LUXR"/>
    <property type="match status" value="1"/>
</dbReference>
<dbReference type="Pfam" id="PF00196">
    <property type="entry name" value="GerE"/>
    <property type="match status" value="1"/>
</dbReference>
<dbReference type="InterPro" id="IPR058245">
    <property type="entry name" value="NreC/VraR/RcsB-like_REC"/>
</dbReference>
<feature type="region of interest" description="Disordered" evidence="6">
    <location>
        <begin position="218"/>
        <end position="249"/>
    </location>
</feature>
<dbReference type="OrthoDB" id="9808843at2"/>
<feature type="domain" description="HTH luxR-type" evidence="7">
    <location>
        <begin position="152"/>
        <end position="217"/>
    </location>
</feature>
<protein>
    <submittedName>
        <fullName evidence="9">Response regulator transcription factor</fullName>
    </submittedName>
</protein>
<dbReference type="PROSITE" id="PS50043">
    <property type="entry name" value="HTH_LUXR_2"/>
    <property type="match status" value="1"/>
</dbReference>
<dbReference type="PROSITE" id="PS50110">
    <property type="entry name" value="RESPONSE_REGULATORY"/>
    <property type="match status" value="1"/>
</dbReference>
<dbReference type="PANTHER" id="PTHR43214">
    <property type="entry name" value="TWO-COMPONENT RESPONSE REGULATOR"/>
    <property type="match status" value="1"/>
</dbReference>
<dbReference type="InterPro" id="IPR001789">
    <property type="entry name" value="Sig_transdc_resp-reg_receiver"/>
</dbReference>
<sequence length="249" mass="26555">MPSTEDVPGRIRLYLVDGLELFRHGVIRLVEDEPDIEVVGQTGSAKVALGEIRALRPDVVLIDAQLPDGGGIDLCGDMRRDDPSIRGLVLASDNDPDVIAAAIHAGVAGYVLRRIEGSALLNGIRLIAAGHSLIDPAVVDSILQRIEAQRAALDVLADLTAQQRKIFLLISEGLTNREIGERLHLAEKTVKNHVTGLLARLGLRHRTQVALLGARLADAGRPEPGAPGTPRAFQAASEHSPPRRARAGA</sequence>
<evidence type="ECO:0000256" key="5">
    <source>
        <dbReference type="PROSITE-ProRule" id="PRU00169"/>
    </source>
</evidence>
<dbReference type="PRINTS" id="PR00038">
    <property type="entry name" value="HTHLUXR"/>
</dbReference>
<evidence type="ECO:0000256" key="2">
    <source>
        <dbReference type="ARBA" id="ARBA00023015"/>
    </source>
</evidence>
<dbReference type="InterPro" id="IPR011006">
    <property type="entry name" value="CheY-like_superfamily"/>
</dbReference>
<dbReference type="SMART" id="SM00448">
    <property type="entry name" value="REC"/>
    <property type="match status" value="1"/>
</dbReference>
<organism evidence="9 10">
    <name type="scientific">Nocardioides albidus</name>
    <dbReference type="NCBI Taxonomy" id="1517589"/>
    <lineage>
        <taxon>Bacteria</taxon>
        <taxon>Bacillati</taxon>
        <taxon>Actinomycetota</taxon>
        <taxon>Actinomycetes</taxon>
        <taxon>Propionibacteriales</taxon>
        <taxon>Nocardioidaceae</taxon>
        <taxon>Nocardioides</taxon>
    </lineage>
</organism>
<dbReference type="Gene3D" id="3.40.50.2300">
    <property type="match status" value="1"/>
</dbReference>
<dbReference type="Pfam" id="PF00072">
    <property type="entry name" value="Response_reg"/>
    <property type="match status" value="1"/>
</dbReference>
<evidence type="ECO:0000256" key="6">
    <source>
        <dbReference type="SAM" id="MobiDB-lite"/>
    </source>
</evidence>